<evidence type="ECO:0000313" key="2">
    <source>
        <dbReference type="Proteomes" id="UP000295658"/>
    </source>
</evidence>
<evidence type="ECO:0008006" key="3">
    <source>
        <dbReference type="Google" id="ProtNLM"/>
    </source>
</evidence>
<sequence length="451" mass="52282">MLRVAIISTFLFLSVSTGILYYQWDHYEKQEKANTVLEHEIDAQFLGKELVLEHRVKGASLEKYTIHLPDRLKQFTCGKKKECVVRHENGKTIIQFNKMGEAVLSYRISIGKRIDPLWLEKWFITFDTVQPQHIYVQLTDGAHQRGTWVAGASLIGQVQKKTFSFYMWEQKSGNAFPLYFQSVPLQRKHENGIDLYTTKQNQLDRSLLSFLQARADIQTIVVTPFSVEYVTPTFLVISENVSHSSLKTKYANVYLRERFPNSSLDEWIWELLASLMTKQLPASAKAKAAFNELQTTLTAEELHSFWKEIENKQGQSLSKEKLDHILGDVYGGNTTFFVENGQELVFTEEKALFVNNHKLENAKVLMKNGEQLIPFTEVMKTLGYTLKRSGNALFIEKNGQRWRFFIEPIEPNNNAVIRQWNGKLYIERTTFPKWFDVYVSETSKEIHVIGQ</sequence>
<organism evidence="1 2">
    <name type="scientific">Thermolongibacillus altinsuensis</name>
    <dbReference type="NCBI Taxonomy" id="575256"/>
    <lineage>
        <taxon>Bacteria</taxon>
        <taxon>Bacillati</taxon>
        <taxon>Bacillota</taxon>
        <taxon>Bacilli</taxon>
        <taxon>Bacillales</taxon>
        <taxon>Anoxybacillaceae</taxon>
        <taxon>Thermolongibacillus</taxon>
    </lineage>
</organism>
<dbReference type="Proteomes" id="UP000295658">
    <property type="component" value="Unassembled WGS sequence"/>
</dbReference>
<dbReference type="RefSeq" id="WP_132948032.1">
    <property type="nucleotide sequence ID" value="NZ_BSVG01000003.1"/>
</dbReference>
<protein>
    <recommendedName>
        <fullName evidence="3">Copper amine oxidase-like protein</fullName>
    </recommendedName>
</protein>
<comment type="caution">
    <text evidence="1">The sequence shown here is derived from an EMBL/GenBank/DDBJ whole genome shotgun (WGS) entry which is preliminary data.</text>
</comment>
<name>A0A4R1QMR0_9BACL</name>
<dbReference type="OrthoDB" id="2431422at2"/>
<dbReference type="EMBL" id="SLUL01000005">
    <property type="protein sequence ID" value="TCL50259.1"/>
    <property type="molecule type" value="Genomic_DNA"/>
</dbReference>
<gene>
    <name evidence="1" type="ORF">EDD69_10555</name>
</gene>
<proteinExistence type="predicted"/>
<accession>A0A4R1QMR0</accession>
<dbReference type="AlphaFoldDB" id="A0A4R1QMR0"/>
<evidence type="ECO:0000313" key="1">
    <source>
        <dbReference type="EMBL" id="TCL50259.1"/>
    </source>
</evidence>
<reference evidence="1 2" key="1">
    <citation type="submission" date="2019-03" db="EMBL/GenBank/DDBJ databases">
        <title>Genomic Encyclopedia of Type Strains, Phase IV (KMG-IV): sequencing the most valuable type-strain genomes for metagenomic binning, comparative biology and taxonomic classification.</title>
        <authorList>
            <person name="Goeker M."/>
        </authorList>
    </citation>
    <scope>NUCLEOTIDE SEQUENCE [LARGE SCALE GENOMIC DNA]</scope>
    <source>
        <strain evidence="1 2">DSM 24979</strain>
    </source>
</reference>
<keyword evidence="2" id="KW-1185">Reference proteome</keyword>